<dbReference type="EMBL" id="JAHESF010000037">
    <property type="protein sequence ID" value="MBT1700258.1"/>
    <property type="molecule type" value="Genomic_DNA"/>
</dbReference>
<dbReference type="RefSeq" id="WP_254168741.1">
    <property type="nucleotide sequence ID" value="NZ_JAHESF010000037.1"/>
</dbReference>
<dbReference type="AlphaFoldDB" id="A0AAP2DS18"/>
<gene>
    <name evidence="3" type="ORF">KK083_25450</name>
</gene>
<dbReference type="InterPro" id="IPR050312">
    <property type="entry name" value="IolE/XylAMocC-like"/>
</dbReference>
<dbReference type="SUPFAM" id="SSF51658">
    <property type="entry name" value="Xylose isomerase-like"/>
    <property type="match status" value="1"/>
</dbReference>
<proteinExistence type="predicted"/>
<feature type="domain" description="Xylose isomerase-like TIM barrel" evidence="2">
    <location>
        <begin position="66"/>
        <end position="290"/>
    </location>
</feature>
<evidence type="ECO:0000256" key="1">
    <source>
        <dbReference type="SAM" id="SignalP"/>
    </source>
</evidence>
<keyword evidence="3" id="KW-0413">Isomerase</keyword>
<dbReference type="PANTHER" id="PTHR12110">
    <property type="entry name" value="HYDROXYPYRUVATE ISOMERASE"/>
    <property type="match status" value="1"/>
</dbReference>
<name>A0AAP2DS18_9BACT</name>
<keyword evidence="1" id="KW-0732">Signal</keyword>
<accession>A0AAP2DS18</accession>
<feature type="signal peptide" evidence="1">
    <location>
        <begin position="1"/>
        <end position="23"/>
    </location>
</feature>
<reference evidence="3 4" key="1">
    <citation type="submission" date="2021-05" db="EMBL/GenBank/DDBJ databases">
        <title>A Polyphasic approach of four new species of the genus Ohtaekwangia: Ohtaekwangia histidinii sp. nov., Ohtaekwangia cretensis sp. nov., Ohtaekwangia indiensis sp. nov., Ohtaekwangia reichenbachii sp. nov. from diverse environment.</title>
        <authorList>
            <person name="Octaviana S."/>
        </authorList>
    </citation>
    <scope>NUCLEOTIDE SEQUENCE [LARGE SCALE GENOMIC DNA]</scope>
    <source>
        <strain evidence="3 4">PWU4</strain>
    </source>
</reference>
<dbReference type="InterPro" id="IPR036237">
    <property type="entry name" value="Xyl_isomerase-like_sf"/>
</dbReference>
<sequence>MGHQVRRRTFLSVLAGVPLAASATPKPDAGQANHLPPGTQRLKSSLNAYSFNKPLMDGTMTIDDLLDFCATTGFDAVDITGYYFKGYPQVPADDYLFHVKRKAFSVGMEISGTGVRNDFTIADKDKRQQEVALVKKWVVAAAKLGAPVLRIFAGTQKNENYSKAQVTEWMLKDIETCVAFAREHGVIIGLQNHNDFIQTADEVNKIIESINSAWFGLILDTGSYRVHDPYDEIGKSVKHAVNWQIKEKIFVKGAEVETDIPRVMAIIKASAYNGYLPIETLGEGDPKVKVAALLGKLKRAMRE</sequence>
<dbReference type="InterPro" id="IPR006311">
    <property type="entry name" value="TAT_signal"/>
</dbReference>
<dbReference type="PROSITE" id="PS51318">
    <property type="entry name" value="TAT"/>
    <property type="match status" value="1"/>
</dbReference>
<protein>
    <submittedName>
        <fullName evidence="3">Sugar phosphate isomerase/epimerase</fullName>
    </submittedName>
</protein>
<dbReference type="Gene3D" id="3.20.20.150">
    <property type="entry name" value="Divalent-metal-dependent TIM barrel enzymes"/>
    <property type="match status" value="1"/>
</dbReference>
<dbReference type="Proteomes" id="UP001319200">
    <property type="component" value="Unassembled WGS sequence"/>
</dbReference>
<feature type="chain" id="PRO_5042974554" evidence="1">
    <location>
        <begin position="24"/>
        <end position="303"/>
    </location>
</feature>
<evidence type="ECO:0000313" key="4">
    <source>
        <dbReference type="Proteomes" id="UP001319200"/>
    </source>
</evidence>
<organism evidence="3 4">
    <name type="scientific">Chryseosolibacter histidini</name>
    <dbReference type="NCBI Taxonomy" id="2782349"/>
    <lineage>
        <taxon>Bacteria</taxon>
        <taxon>Pseudomonadati</taxon>
        <taxon>Bacteroidota</taxon>
        <taxon>Cytophagia</taxon>
        <taxon>Cytophagales</taxon>
        <taxon>Chryseotaleaceae</taxon>
        <taxon>Chryseosolibacter</taxon>
    </lineage>
</organism>
<keyword evidence="4" id="KW-1185">Reference proteome</keyword>
<dbReference type="GO" id="GO:0016853">
    <property type="term" value="F:isomerase activity"/>
    <property type="evidence" value="ECO:0007669"/>
    <property type="project" value="UniProtKB-KW"/>
</dbReference>
<evidence type="ECO:0000259" key="2">
    <source>
        <dbReference type="Pfam" id="PF01261"/>
    </source>
</evidence>
<evidence type="ECO:0000313" key="3">
    <source>
        <dbReference type="EMBL" id="MBT1700258.1"/>
    </source>
</evidence>
<dbReference type="InterPro" id="IPR013022">
    <property type="entry name" value="Xyl_isomerase-like_TIM-brl"/>
</dbReference>
<dbReference type="PANTHER" id="PTHR12110:SF53">
    <property type="entry name" value="BLR5974 PROTEIN"/>
    <property type="match status" value="1"/>
</dbReference>
<comment type="caution">
    <text evidence="3">The sequence shown here is derived from an EMBL/GenBank/DDBJ whole genome shotgun (WGS) entry which is preliminary data.</text>
</comment>
<dbReference type="Pfam" id="PF01261">
    <property type="entry name" value="AP_endonuc_2"/>
    <property type="match status" value="1"/>
</dbReference>